<evidence type="ECO:0000256" key="5">
    <source>
        <dbReference type="SAM" id="Phobius"/>
    </source>
</evidence>
<dbReference type="PANTHER" id="PTHR11662">
    <property type="entry name" value="SOLUTE CARRIER FAMILY 17"/>
    <property type="match status" value="1"/>
</dbReference>
<gene>
    <name evidence="8" type="ORF">EEDITHA_LOCUS11965</name>
</gene>
<comment type="caution">
    <text evidence="8">The sequence shown here is derived from an EMBL/GenBank/DDBJ whole genome shotgun (WGS) entry which is preliminary data.</text>
</comment>
<dbReference type="GO" id="GO:0022857">
    <property type="term" value="F:transmembrane transporter activity"/>
    <property type="evidence" value="ECO:0007669"/>
    <property type="project" value="InterPro"/>
</dbReference>
<dbReference type="Proteomes" id="UP001153954">
    <property type="component" value="Unassembled WGS sequence"/>
</dbReference>
<dbReference type="Pfam" id="PF07690">
    <property type="entry name" value="MFS_1"/>
    <property type="match status" value="1"/>
</dbReference>
<feature type="chain" id="PRO_5043560943" description="Major facilitator superfamily (MFS) profile domain-containing protein" evidence="6">
    <location>
        <begin position="19"/>
        <end position="110"/>
    </location>
</feature>
<evidence type="ECO:0000256" key="1">
    <source>
        <dbReference type="ARBA" id="ARBA00004141"/>
    </source>
</evidence>
<feature type="transmembrane region" description="Helical" evidence="5">
    <location>
        <begin position="51"/>
        <end position="70"/>
    </location>
</feature>
<reference evidence="8" key="1">
    <citation type="submission" date="2022-03" db="EMBL/GenBank/DDBJ databases">
        <authorList>
            <person name="Tunstrom K."/>
        </authorList>
    </citation>
    <scope>NUCLEOTIDE SEQUENCE</scope>
</reference>
<evidence type="ECO:0000256" key="6">
    <source>
        <dbReference type="SAM" id="SignalP"/>
    </source>
</evidence>
<dbReference type="AlphaFoldDB" id="A0AAU9UFR7"/>
<keyword evidence="9" id="KW-1185">Reference proteome</keyword>
<dbReference type="PANTHER" id="PTHR11662:SF280">
    <property type="entry name" value="FI21844P1-RELATED"/>
    <property type="match status" value="1"/>
</dbReference>
<feature type="signal peptide" evidence="6">
    <location>
        <begin position="1"/>
        <end position="18"/>
    </location>
</feature>
<keyword evidence="6" id="KW-0732">Signal</keyword>
<dbReference type="SUPFAM" id="SSF103473">
    <property type="entry name" value="MFS general substrate transporter"/>
    <property type="match status" value="1"/>
</dbReference>
<proteinExistence type="predicted"/>
<sequence>MRHVIVLLLFLATTASYATRVSMSMTIIGMTKENNYGFPVFDWSQSIRDTILSSFFWGYIVLQIPAGMLTGRFGGRVLILVSMAVTGIVNLIVPFAATKVSLYRQFYKNI</sequence>
<dbReference type="InterPro" id="IPR011701">
    <property type="entry name" value="MFS"/>
</dbReference>
<evidence type="ECO:0000259" key="7">
    <source>
        <dbReference type="PROSITE" id="PS50850"/>
    </source>
</evidence>
<comment type="subcellular location">
    <subcellularLocation>
        <location evidence="1">Membrane</location>
        <topology evidence="1">Multi-pass membrane protein</topology>
    </subcellularLocation>
</comment>
<organism evidence="8 9">
    <name type="scientific">Euphydryas editha</name>
    <name type="common">Edith's checkerspot</name>
    <dbReference type="NCBI Taxonomy" id="104508"/>
    <lineage>
        <taxon>Eukaryota</taxon>
        <taxon>Metazoa</taxon>
        <taxon>Ecdysozoa</taxon>
        <taxon>Arthropoda</taxon>
        <taxon>Hexapoda</taxon>
        <taxon>Insecta</taxon>
        <taxon>Pterygota</taxon>
        <taxon>Neoptera</taxon>
        <taxon>Endopterygota</taxon>
        <taxon>Lepidoptera</taxon>
        <taxon>Glossata</taxon>
        <taxon>Ditrysia</taxon>
        <taxon>Papilionoidea</taxon>
        <taxon>Nymphalidae</taxon>
        <taxon>Nymphalinae</taxon>
        <taxon>Euphydryas</taxon>
    </lineage>
</organism>
<dbReference type="GO" id="GO:0016020">
    <property type="term" value="C:membrane"/>
    <property type="evidence" value="ECO:0007669"/>
    <property type="project" value="UniProtKB-SubCell"/>
</dbReference>
<dbReference type="InterPro" id="IPR050382">
    <property type="entry name" value="MFS_Na/Anion_cotransporter"/>
</dbReference>
<dbReference type="PROSITE" id="PS50850">
    <property type="entry name" value="MFS"/>
    <property type="match status" value="1"/>
</dbReference>
<evidence type="ECO:0000256" key="3">
    <source>
        <dbReference type="ARBA" id="ARBA00022989"/>
    </source>
</evidence>
<dbReference type="InterPro" id="IPR027378">
    <property type="entry name" value="Nucleotide_channel_N"/>
</dbReference>
<feature type="transmembrane region" description="Helical" evidence="5">
    <location>
        <begin position="77"/>
        <end position="97"/>
    </location>
</feature>
<feature type="domain" description="Major facilitator superfamily (MFS) profile" evidence="7">
    <location>
        <begin position="5"/>
        <end position="110"/>
    </location>
</feature>
<evidence type="ECO:0000256" key="4">
    <source>
        <dbReference type="ARBA" id="ARBA00023136"/>
    </source>
</evidence>
<keyword evidence="3 5" id="KW-1133">Transmembrane helix</keyword>
<name>A0AAU9UFR7_EUPED</name>
<dbReference type="InterPro" id="IPR036259">
    <property type="entry name" value="MFS_trans_sf"/>
</dbReference>
<dbReference type="Gene3D" id="1.20.120.540">
    <property type="entry name" value="Voltage-gated potassium channels"/>
    <property type="match status" value="1"/>
</dbReference>
<dbReference type="GO" id="GO:0006820">
    <property type="term" value="P:monoatomic anion transport"/>
    <property type="evidence" value="ECO:0007669"/>
    <property type="project" value="TreeGrafter"/>
</dbReference>
<accession>A0AAU9UFR7</accession>
<evidence type="ECO:0000256" key="2">
    <source>
        <dbReference type="ARBA" id="ARBA00022692"/>
    </source>
</evidence>
<protein>
    <recommendedName>
        <fullName evidence="7">Major facilitator superfamily (MFS) profile domain-containing protein</fullName>
    </recommendedName>
</protein>
<keyword evidence="2 5" id="KW-0812">Transmembrane</keyword>
<evidence type="ECO:0000313" key="9">
    <source>
        <dbReference type="Proteomes" id="UP001153954"/>
    </source>
</evidence>
<evidence type="ECO:0000313" key="8">
    <source>
        <dbReference type="EMBL" id="CAH2096652.1"/>
    </source>
</evidence>
<dbReference type="InterPro" id="IPR020846">
    <property type="entry name" value="MFS_dom"/>
</dbReference>
<keyword evidence="4 5" id="KW-0472">Membrane</keyword>
<dbReference type="EMBL" id="CAKOGL010000016">
    <property type="protein sequence ID" value="CAH2096652.1"/>
    <property type="molecule type" value="Genomic_DNA"/>
</dbReference>